<comment type="similarity">
    <text evidence="2">Belongs to the DAMOX/DASOX family.</text>
</comment>
<feature type="binding site" evidence="6">
    <location>
        <position position="175"/>
    </location>
    <ligand>
        <name>FAD</name>
        <dbReference type="ChEBI" id="CHEBI:57692"/>
    </ligand>
</feature>
<evidence type="ECO:0000256" key="4">
    <source>
        <dbReference type="ARBA" id="ARBA00022827"/>
    </source>
</evidence>
<sequence length="343" mass="38215">MPKITILGGGVTGMTIASQLPRDYDVTIVGEHFAGDDSKEWSSPWAGAIWVGVHQSGPREQEMQLIGFRGLWRLAQTNPESSARRIEMTEIMDKGTKEDVWYAGKVPGFRFMDSSELPKGAIYGMKYQTIVITPQKFLPWLRARLEEQGVKFIRTRVTALSQLRGMGHDVLVNATGFGAEKLADVKEQKMKSWRLQTIVVKNDSFNQLFIRRTPTSYSTAFARLDGTIYVGGALSEGNRDLTISETDRAQICKLAHENQPDVFPSPDPKDWPILYDHIGLYPTLDYTSGGAGVRCEREKKDGQNVVHAYGQNAGGYVYSYGLAGAVRDLVEETLYEVPQAAKL</sequence>
<dbReference type="GO" id="GO:0003884">
    <property type="term" value="F:D-amino-acid oxidase activity"/>
    <property type="evidence" value="ECO:0007669"/>
    <property type="project" value="InterPro"/>
</dbReference>
<dbReference type="InterPro" id="IPR006076">
    <property type="entry name" value="FAD-dep_OxRdtase"/>
</dbReference>
<dbReference type="OrthoDB" id="409956at2759"/>
<dbReference type="GO" id="GO:0005737">
    <property type="term" value="C:cytoplasm"/>
    <property type="evidence" value="ECO:0007669"/>
    <property type="project" value="TreeGrafter"/>
</dbReference>
<dbReference type="PANTHER" id="PTHR11530:SF11">
    <property type="entry name" value="D-ASPARTATE OXIDASE"/>
    <property type="match status" value="1"/>
</dbReference>
<dbReference type="SUPFAM" id="SSF54373">
    <property type="entry name" value="FAD-linked reductases, C-terminal domain"/>
    <property type="match status" value="1"/>
</dbReference>
<name>A0A6A6T3D5_9PLEO</name>
<dbReference type="Gene3D" id="3.40.50.720">
    <property type="entry name" value="NAD(P)-binding Rossmann-like Domain"/>
    <property type="match status" value="1"/>
</dbReference>
<comment type="cofactor">
    <cofactor evidence="1 6">
        <name>FAD</name>
        <dbReference type="ChEBI" id="CHEBI:57692"/>
    </cofactor>
</comment>
<dbReference type="InterPro" id="IPR023209">
    <property type="entry name" value="DAO"/>
</dbReference>
<dbReference type="SUPFAM" id="SSF51971">
    <property type="entry name" value="Nucleotide-binding domain"/>
    <property type="match status" value="1"/>
</dbReference>
<reference evidence="8" key="1">
    <citation type="journal article" date="2020" name="Stud. Mycol.">
        <title>101 Dothideomycetes genomes: a test case for predicting lifestyles and emergence of pathogens.</title>
        <authorList>
            <person name="Haridas S."/>
            <person name="Albert R."/>
            <person name="Binder M."/>
            <person name="Bloem J."/>
            <person name="Labutti K."/>
            <person name="Salamov A."/>
            <person name="Andreopoulos B."/>
            <person name="Baker S."/>
            <person name="Barry K."/>
            <person name="Bills G."/>
            <person name="Bluhm B."/>
            <person name="Cannon C."/>
            <person name="Castanera R."/>
            <person name="Culley D."/>
            <person name="Daum C."/>
            <person name="Ezra D."/>
            <person name="Gonzalez J."/>
            <person name="Henrissat B."/>
            <person name="Kuo A."/>
            <person name="Liang C."/>
            <person name="Lipzen A."/>
            <person name="Lutzoni F."/>
            <person name="Magnuson J."/>
            <person name="Mondo S."/>
            <person name="Nolan M."/>
            <person name="Ohm R."/>
            <person name="Pangilinan J."/>
            <person name="Park H.-J."/>
            <person name="Ramirez L."/>
            <person name="Alfaro M."/>
            <person name="Sun H."/>
            <person name="Tritt A."/>
            <person name="Yoshinaga Y."/>
            <person name="Zwiers L.-H."/>
            <person name="Turgeon B."/>
            <person name="Goodwin S."/>
            <person name="Spatafora J."/>
            <person name="Crous P."/>
            <person name="Grigoriev I."/>
        </authorList>
    </citation>
    <scope>NUCLEOTIDE SEQUENCE</scope>
    <source>
        <strain evidence="8">CBS 122681</strain>
    </source>
</reference>
<evidence type="ECO:0000313" key="8">
    <source>
        <dbReference type="EMBL" id="KAF2653651.1"/>
    </source>
</evidence>
<proteinExistence type="inferred from homology"/>
<evidence type="ECO:0000256" key="2">
    <source>
        <dbReference type="ARBA" id="ARBA00006730"/>
    </source>
</evidence>
<organism evidence="8 9">
    <name type="scientific">Lophiostoma macrostomum CBS 122681</name>
    <dbReference type="NCBI Taxonomy" id="1314788"/>
    <lineage>
        <taxon>Eukaryota</taxon>
        <taxon>Fungi</taxon>
        <taxon>Dikarya</taxon>
        <taxon>Ascomycota</taxon>
        <taxon>Pezizomycotina</taxon>
        <taxon>Dothideomycetes</taxon>
        <taxon>Pleosporomycetidae</taxon>
        <taxon>Pleosporales</taxon>
        <taxon>Lophiostomataceae</taxon>
        <taxon>Lophiostoma</taxon>
    </lineage>
</organism>
<evidence type="ECO:0000256" key="5">
    <source>
        <dbReference type="ARBA" id="ARBA00023002"/>
    </source>
</evidence>
<evidence type="ECO:0000259" key="7">
    <source>
        <dbReference type="Pfam" id="PF01266"/>
    </source>
</evidence>
<evidence type="ECO:0000256" key="6">
    <source>
        <dbReference type="PIRSR" id="PIRSR000189-1"/>
    </source>
</evidence>
<keyword evidence="4 6" id="KW-0274">FAD</keyword>
<gene>
    <name evidence="8" type="ORF">K491DRAFT_717831</name>
</gene>
<keyword evidence="9" id="KW-1185">Reference proteome</keyword>
<dbReference type="PANTHER" id="PTHR11530">
    <property type="entry name" value="D-AMINO ACID OXIDASE"/>
    <property type="match status" value="1"/>
</dbReference>
<dbReference type="GO" id="GO:0019478">
    <property type="term" value="P:D-amino acid catabolic process"/>
    <property type="evidence" value="ECO:0007669"/>
    <property type="project" value="TreeGrafter"/>
</dbReference>
<dbReference type="AlphaFoldDB" id="A0A6A6T3D5"/>
<keyword evidence="5" id="KW-0560">Oxidoreductase</keyword>
<dbReference type="Gene3D" id="3.30.9.10">
    <property type="entry name" value="D-Amino Acid Oxidase, subunit A, domain 2"/>
    <property type="match status" value="1"/>
</dbReference>
<evidence type="ECO:0000256" key="3">
    <source>
        <dbReference type="ARBA" id="ARBA00022630"/>
    </source>
</evidence>
<protein>
    <submittedName>
        <fullName evidence="8">Nucleotide-binding domain-containing protein</fullName>
    </submittedName>
</protein>
<evidence type="ECO:0000256" key="1">
    <source>
        <dbReference type="ARBA" id="ARBA00001974"/>
    </source>
</evidence>
<dbReference type="Proteomes" id="UP000799324">
    <property type="component" value="Unassembled WGS sequence"/>
</dbReference>
<feature type="domain" description="FAD dependent oxidoreductase" evidence="7">
    <location>
        <begin position="4"/>
        <end position="328"/>
    </location>
</feature>
<feature type="binding site" evidence="6">
    <location>
        <position position="157"/>
    </location>
    <ligand>
        <name>FAD</name>
        <dbReference type="ChEBI" id="CHEBI:57692"/>
    </ligand>
</feature>
<evidence type="ECO:0000313" key="9">
    <source>
        <dbReference type="Proteomes" id="UP000799324"/>
    </source>
</evidence>
<keyword evidence="3" id="KW-0285">Flavoprotein</keyword>
<dbReference type="PIRSF" id="PIRSF000189">
    <property type="entry name" value="D-aa_oxidase"/>
    <property type="match status" value="1"/>
</dbReference>
<dbReference type="Pfam" id="PF01266">
    <property type="entry name" value="DAO"/>
    <property type="match status" value="1"/>
</dbReference>
<dbReference type="EMBL" id="MU004377">
    <property type="protein sequence ID" value="KAF2653651.1"/>
    <property type="molecule type" value="Genomic_DNA"/>
</dbReference>
<dbReference type="GO" id="GO:0071949">
    <property type="term" value="F:FAD binding"/>
    <property type="evidence" value="ECO:0007669"/>
    <property type="project" value="InterPro"/>
</dbReference>
<accession>A0A6A6T3D5</accession>